<dbReference type="Proteomes" id="UP000242715">
    <property type="component" value="Unassembled WGS sequence"/>
</dbReference>
<keyword evidence="2" id="KW-0328">Glycosyltransferase</keyword>
<dbReference type="OrthoDB" id="1721575at2759"/>
<dbReference type="PANTHER" id="PTHR48047">
    <property type="entry name" value="GLYCOSYLTRANSFERASE"/>
    <property type="match status" value="1"/>
</dbReference>
<protein>
    <recommendedName>
        <fullName evidence="6">UDP-glycosyltransferases domain-containing protein</fullName>
    </recommendedName>
</protein>
<proteinExistence type="inferred from homology"/>
<dbReference type="Pfam" id="PF00201">
    <property type="entry name" value="UDPGT"/>
    <property type="match status" value="1"/>
</dbReference>
<dbReference type="EMBL" id="DF974677">
    <property type="protein sequence ID" value="GAU50033.1"/>
    <property type="molecule type" value="Genomic_DNA"/>
</dbReference>
<keyword evidence="3" id="KW-0808">Transferase</keyword>
<dbReference type="FunFam" id="3.40.50.2000:FF:000202">
    <property type="entry name" value="Glycosyltransferase"/>
    <property type="match status" value="1"/>
</dbReference>
<evidence type="ECO:0000313" key="5">
    <source>
        <dbReference type="Proteomes" id="UP000242715"/>
    </source>
</evidence>
<evidence type="ECO:0000256" key="3">
    <source>
        <dbReference type="ARBA" id="ARBA00022679"/>
    </source>
</evidence>
<dbReference type="SUPFAM" id="SSF53756">
    <property type="entry name" value="UDP-Glycosyltransferase/glycogen phosphorylase"/>
    <property type="match status" value="1"/>
</dbReference>
<evidence type="ECO:0000256" key="1">
    <source>
        <dbReference type="ARBA" id="ARBA00009995"/>
    </source>
</evidence>
<dbReference type="AlphaFoldDB" id="A0A2Z6P5Z8"/>
<evidence type="ECO:0000313" key="4">
    <source>
        <dbReference type="EMBL" id="GAU50033.1"/>
    </source>
</evidence>
<dbReference type="Gene3D" id="3.40.50.2000">
    <property type="entry name" value="Glycogen Phosphorylase B"/>
    <property type="match status" value="2"/>
</dbReference>
<accession>A0A2Z6P5Z8</accession>
<sequence length="283" mass="32263">MSRCAELLFEQHTAHTEFESDYDKFTIVGFPNKLEMTRSHLPYWMRKSTMFGRIMKVIRDVNGAGNVRRKHPRSPPRNVRGGNFASIPVPTEEFLSPSPSPRHDFIWVIHKNNDKEDEDEGFMEEFEKRVKESNKGYLIWSWAPQLLILENKAIGAIVTHCGRSTPTESINIGLPMVTWPLSADQFFNEKILVDVLKIMVSLGAKEWRNWDAFGSKVVKREEIEKAIGLVMGNGKEAEKMRLRAKGLSDDAKKAILAGGSSHANLMQLIEQLKSLKLQRLNSN</sequence>
<gene>
    <name evidence="4" type="ORF">TSUD_240260</name>
</gene>
<dbReference type="PANTHER" id="PTHR48047:SF182">
    <property type="entry name" value="GLYCOSYLTRANSFERASE"/>
    <property type="match status" value="1"/>
</dbReference>
<evidence type="ECO:0000256" key="2">
    <source>
        <dbReference type="ARBA" id="ARBA00022676"/>
    </source>
</evidence>
<reference evidence="5" key="1">
    <citation type="journal article" date="2017" name="Front. Plant Sci.">
        <title>Climate Clever Clovers: New Paradigm to Reduce the Environmental Footprint of Ruminants by Breeding Low Methanogenic Forages Utilizing Haplotype Variation.</title>
        <authorList>
            <person name="Kaur P."/>
            <person name="Appels R."/>
            <person name="Bayer P.E."/>
            <person name="Keeble-Gagnere G."/>
            <person name="Wang J."/>
            <person name="Hirakawa H."/>
            <person name="Shirasawa K."/>
            <person name="Vercoe P."/>
            <person name="Stefanova K."/>
            <person name="Durmic Z."/>
            <person name="Nichols P."/>
            <person name="Revell C."/>
            <person name="Isobe S.N."/>
            <person name="Edwards D."/>
            <person name="Erskine W."/>
        </authorList>
    </citation>
    <scope>NUCLEOTIDE SEQUENCE [LARGE SCALE GENOMIC DNA]</scope>
    <source>
        <strain evidence="5">cv. Daliak</strain>
    </source>
</reference>
<dbReference type="GO" id="GO:0035251">
    <property type="term" value="F:UDP-glucosyltransferase activity"/>
    <property type="evidence" value="ECO:0007669"/>
    <property type="project" value="TreeGrafter"/>
</dbReference>
<keyword evidence="5" id="KW-1185">Reference proteome</keyword>
<name>A0A2Z6P5Z8_TRISU</name>
<organism evidence="4 5">
    <name type="scientific">Trifolium subterraneum</name>
    <name type="common">Subterranean clover</name>
    <dbReference type="NCBI Taxonomy" id="3900"/>
    <lineage>
        <taxon>Eukaryota</taxon>
        <taxon>Viridiplantae</taxon>
        <taxon>Streptophyta</taxon>
        <taxon>Embryophyta</taxon>
        <taxon>Tracheophyta</taxon>
        <taxon>Spermatophyta</taxon>
        <taxon>Magnoliopsida</taxon>
        <taxon>eudicotyledons</taxon>
        <taxon>Gunneridae</taxon>
        <taxon>Pentapetalae</taxon>
        <taxon>rosids</taxon>
        <taxon>fabids</taxon>
        <taxon>Fabales</taxon>
        <taxon>Fabaceae</taxon>
        <taxon>Papilionoideae</taxon>
        <taxon>50 kb inversion clade</taxon>
        <taxon>NPAAA clade</taxon>
        <taxon>Hologalegina</taxon>
        <taxon>IRL clade</taxon>
        <taxon>Trifolieae</taxon>
        <taxon>Trifolium</taxon>
    </lineage>
</organism>
<evidence type="ECO:0008006" key="6">
    <source>
        <dbReference type="Google" id="ProtNLM"/>
    </source>
</evidence>
<dbReference type="InterPro" id="IPR002213">
    <property type="entry name" value="UDP_glucos_trans"/>
</dbReference>
<comment type="similarity">
    <text evidence="1">Belongs to the UDP-glycosyltransferase family.</text>
</comment>